<sequence>MIYYGTINKKEWRDFYVRKELLKSEKLRIKNDKLRAKGKDPLKGSNPMVNTGMVGINKANIGITDKIQFIWRIPILKKRLVINTLVNIITILRSCRGTNGFNSQDCES</sequence>
<evidence type="ECO:0000313" key="2">
    <source>
        <dbReference type="Proteomes" id="UP000189970"/>
    </source>
</evidence>
<protein>
    <submittedName>
        <fullName evidence="1">Uncharacterized protein</fullName>
    </submittedName>
</protein>
<gene>
    <name evidence="1" type="ORF">BW731_12035</name>
</gene>
<accession>A0A1V4DEF6</accession>
<evidence type="ECO:0000313" key="1">
    <source>
        <dbReference type="EMBL" id="OPF86105.1"/>
    </source>
</evidence>
<organism evidence="1 2">
    <name type="scientific">Vagococcus martis</name>
    <dbReference type="NCBI Taxonomy" id="1768210"/>
    <lineage>
        <taxon>Bacteria</taxon>
        <taxon>Bacillati</taxon>
        <taxon>Bacillota</taxon>
        <taxon>Bacilli</taxon>
        <taxon>Lactobacillales</taxon>
        <taxon>Enterococcaceae</taxon>
        <taxon>Vagococcus</taxon>
    </lineage>
</organism>
<dbReference type="EMBL" id="MVAB01000002">
    <property type="protein sequence ID" value="OPF86105.1"/>
    <property type="molecule type" value="Genomic_DNA"/>
</dbReference>
<dbReference type="RefSeq" id="WP_079348665.1">
    <property type="nucleotide sequence ID" value="NZ_MVAB01000002.1"/>
</dbReference>
<dbReference type="AlphaFoldDB" id="A0A1V4DEF6"/>
<proteinExistence type="predicted"/>
<keyword evidence="2" id="KW-1185">Reference proteome</keyword>
<name>A0A1V4DEF6_9ENTE</name>
<comment type="caution">
    <text evidence="1">The sequence shown here is derived from an EMBL/GenBank/DDBJ whole genome shotgun (WGS) entry which is preliminary data.</text>
</comment>
<dbReference type="Proteomes" id="UP000189970">
    <property type="component" value="Unassembled WGS sequence"/>
</dbReference>
<reference evidence="1 2" key="1">
    <citation type="submission" date="2017-02" db="EMBL/GenBank/DDBJ databases">
        <title>Vagococcus cremeus sp. nov., isolated from the small intestine of a marten, Martes flavigula.</title>
        <authorList>
            <person name="Tak E.J."/>
            <person name="Bae J.-W."/>
        </authorList>
    </citation>
    <scope>NUCLEOTIDE SEQUENCE [LARGE SCALE GENOMIC DNA]</scope>
    <source>
        <strain evidence="1 2">D7T301</strain>
    </source>
</reference>